<dbReference type="OrthoDB" id="7615137at2"/>
<dbReference type="Gene3D" id="3.30.160.390">
    <property type="entry name" value="Integrase, DNA-binding domain"/>
    <property type="match status" value="1"/>
</dbReference>
<dbReference type="PANTHER" id="PTHR30629">
    <property type="entry name" value="PROPHAGE INTEGRASE"/>
    <property type="match status" value="1"/>
</dbReference>
<dbReference type="InterPro" id="IPR004107">
    <property type="entry name" value="Integrase_SAM-like_N"/>
</dbReference>
<gene>
    <name evidence="8" type="ORF">EYW49_09085</name>
</gene>
<dbReference type="EMBL" id="SJFN01000011">
    <property type="protein sequence ID" value="TBW38415.1"/>
    <property type="molecule type" value="Genomic_DNA"/>
</dbReference>
<dbReference type="GO" id="GO:0003677">
    <property type="term" value="F:DNA binding"/>
    <property type="evidence" value="ECO:0007669"/>
    <property type="project" value="UniProtKB-UniRule"/>
</dbReference>
<dbReference type="PANTHER" id="PTHR30629:SF2">
    <property type="entry name" value="PROPHAGE INTEGRASE INTS-RELATED"/>
    <property type="match status" value="1"/>
</dbReference>
<comment type="caution">
    <text evidence="8">The sequence shown here is derived from an EMBL/GenBank/DDBJ whole genome shotgun (WGS) entry which is preliminary data.</text>
</comment>
<keyword evidence="2" id="KW-0229">DNA integration</keyword>
<dbReference type="InterPro" id="IPR050808">
    <property type="entry name" value="Phage_Integrase"/>
</dbReference>
<evidence type="ECO:0000259" key="7">
    <source>
        <dbReference type="PROSITE" id="PS51900"/>
    </source>
</evidence>
<dbReference type="InterPro" id="IPR002104">
    <property type="entry name" value="Integrase_catalytic"/>
</dbReference>
<evidence type="ECO:0000256" key="5">
    <source>
        <dbReference type="PROSITE-ProRule" id="PRU01248"/>
    </source>
</evidence>
<dbReference type="GO" id="GO:0006310">
    <property type="term" value="P:DNA recombination"/>
    <property type="evidence" value="ECO:0007669"/>
    <property type="project" value="UniProtKB-KW"/>
</dbReference>
<protein>
    <submittedName>
        <fullName evidence="8">DUF4102 domain-containing protein</fullName>
    </submittedName>
</protein>
<organism evidence="8 9">
    <name type="scientific">Siculibacillus lacustris</name>
    <dbReference type="NCBI Taxonomy" id="1549641"/>
    <lineage>
        <taxon>Bacteria</taxon>
        <taxon>Pseudomonadati</taxon>
        <taxon>Pseudomonadota</taxon>
        <taxon>Alphaproteobacteria</taxon>
        <taxon>Hyphomicrobiales</taxon>
        <taxon>Ancalomicrobiaceae</taxon>
        <taxon>Siculibacillus</taxon>
    </lineage>
</organism>
<dbReference type="PROSITE" id="PS51900">
    <property type="entry name" value="CB"/>
    <property type="match status" value="1"/>
</dbReference>
<feature type="domain" description="Tyr recombinase" evidence="6">
    <location>
        <begin position="223"/>
        <end position="402"/>
    </location>
</feature>
<dbReference type="GO" id="GO:0015074">
    <property type="term" value="P:DNA integration"/>
    <property type="evidence" value="ECO:0007669"/>
    <property type="project" value="UniProtKB-KW"/>
</dbReference>
<feature type="domain" description="Core-binding (CB)" evidence="7">
    <location>
        <begin position="97"/>
        <end position="177"/>
    </location>
</feature>
<dbReference type="InterPro" id="IPR038488">
    <property type="entry name" value="Integrase_DNA-bd_sf"/>
</dbReference>
<dbReference type="Gene3D" id="1.10.443.10">
    <property type="entry name" value="Intergrase catalytic core"/>
    <property type="match status" value="1"/>
</dbReference>
<dbReference type="PROSITE" id="PS51898">
    <property type="entry name" value="TYR_RECOMBINASE"/>
    <property type="match status" value="1"/>
</dbReference>
<dbReference type="Pfam" id="PF13356">
    <property type="entry name" value="Arm-DNA-bind_3"/>
    <property type="match status" value="1"/>
</dbReference>
<keyword evidence="3 5" id="KW-0238">DNA-binding</keyword>
<evidence type="ECO:0000313" key="9">
    <source>
        <dbReference type="Proteomes" id="UP000292781"/>
    </source>
</evidence>
<dbReference type="SUPFAM" id="SSF56349">
    <property type="entry name" value="DNA breaking-rejoining enzymes"/>
    <property type="match status" value="1"/>
</dbReference>
<dbReference type="InterPro" id="IPR044068">
    <property type="entry name" value="CB"/>
</dbReference>
<evidence type="ECO:0000256" key="1">
    <source>
        <dbReference type="ARBA" id="ARBA00008857"/>
    </source>
</evidence>
<dbReference type="Proteomes" id="UP000292781">
    <property type="component" value="Unassembled WGS sequence"/>
</dbReference>
<dbReference type="AlphaFoldDB" id="A0A4Q9VTU7"/>
<comment type="similarity">
    <text evidence="1">Belongs to the 'phage' integrase family.</text>
</comment>
<dbReference type="RefSeq" id="WP_131308558.1">
    <property type="nucleotide sequence ID" value="NZ_SJFN01000011.1"/>
</dbReference>
<evidence type="ECO:0000256" key="4">
    <source>
        <dbReference type="ARBA" id="ARBA00023172"/>
    </source>
</evidence>
<dbReference type="InterPro" id="IPR025166">
    <property type="entry name" value="Integrase_DNA_bind_dom"/>
</dbReference>
<reference evidence="8 9" key="1">
    <citation type="submission" date="2019-02" db="EMBL/GenBank/DDBJ databases">
        <title>Siculibacillus lacustris gen. nov., sp. nov., a new rosette-forming bacterium isolated from a freshwater crater lake (Lake St. Ana, Romania).</title>
        <authorList>
            <person name="Felfoldi T."/>
            <person name="Marton Z."/>
            <person name="Szabo A."/>
            <person name="Mentes A."/>
            <person name="Boka K."/>
            <person name="Marialigeti K."/>
            <person name="Mathe I."/>
            <person name="Koncz M."/>
            <person name="Schumann P."/>
            <person name="Toth E."/>
        </authorList>
    </citation>
    <scope>NUCLEOTIDE SEQUENCE [LARGE SCALE GENOMIC DNA]</scope>
    <source>
        <strain evidence="8 9">SA-279</strain>
    </source>
</reference>
<dbReference type="InterPro" id="IPR013762">
    <property type="entry name" value="Integrase-like_cat_sf"/>
</dbReference>
<proteinExistence type="inferred from homology"/>
<dbReference type="Pfam" id="PF14659">
    <property type="entry name" value="Phage_int_SAM_3"/>
    <property type="match status" value="1"/>
</dbReference>
<sequence length="431" mass="47631">MKGKLTKRTVDAVRPSDTTAFVWDIELRGFGLRTSPGGKKAYVVQYRAENGRQRRQTLGAATVLTPDQARDLARSALHEVTIGGDPAATRRALRSAPTVGKLLDAYLTDHAEMHCSPKTVAENRRLIEKRIRPILGNYKVEALDRQDIARFHLAQKDAPVSANHCIIILSKAFNLAEEWGWRKLNTNPCSKVRKFAEAPRERFLSPAEVQRLGKALAEAGASGLPWLVDEAAAKAKHLAKPENRFTKIDPDALEVIQLLLLSGSRLSEITELEWDHVDFDAGTLALPRQKGKARRPHVVSTAALAVLARRARVEGSPWVFPRARDATRSISIYVVENAWDRLRTAAGLIDCRLHDLRHTTGTWAARTGANAFQIRDVLRHSGVAMTARYANRDNDPLRDITETVGDALSSALAGKSAAVVALDERRRKGRG</sequence>
<evidence type="ECO:0000313" key="8">
    <source>
        <dbReference type="EMBL" id="TBW38415.1"/>
    </source>
</evidence>
<keyword evidence="9" id="KW-1185">Reference proteome</keyword>
<accession>A0A4Q9VTU7</accession>
<evidence type="ECO:0000259" key="6">
    <source>
        <dbReference type="PROSITE" id="PS51898"/>
    </source>
</evidence>
<dbReference type="Pfam" id="PF00589">
    <property type="entry name" value="Phage_integrase"/>
    <property type="match status" value="1"/>
</dbReference>
<evidence type="ECO:0000256" key="3">
    <source>
        <dbReference type="ARBA" id="ARBA00023125"/>
    </source>
</evidence>
<dbReference type="InterPro" id="IPR011010">
    <property type="entry name" value="DNA_brk_join_enz"/>
</dbReference>
<dbReference type="InterPro" id="IPR010998">
    <property type="entry name" value="Integrase_recombinase_N"/>
</dbReference>
<name>A0A4Q9VTU7_9HYPH</name>
<keyword evidence="4" id="KW-0233">DNA recombination</keyword>
<dbReference type="Gene3D" id="1.10.150.130">
    <property type="match status" value="1"/>
</dbReference>
<evidence type="ECO:0000256" key="2">
    <source>
        <dbReference type="ARBA" id="ARBA00022908"/>
    </source>
</evidence>